<dbReference type="Proteomes" id="UP000887565">
    <property type="component" value="Unplaced"/>
</dbReference>
<organism evidence="1 2">
    <name type="scientific">Romanomermis culicivorax</name>
    <name type="common">Nematode worm</name>
    <dbReference type="NCBI Taxonomy" id="13658"/>
    <lineage>
        <taxon>Eukaryota</taxon>
        <taxon>Metazoa</taxon>
        <taxon>Ecdysozoa</taxon>
        <taxon>Nematoda</taxon>
        <taxon>Enoplea</taxon>
        <taxon>Dorylaimia</taxon>
        <taxon>Mermithida</taxon>
        <taxon>Mermithoidea</taxon>
        <taxon>Mermithidae</taxon>
        <taxon>Romanomermis</taxon>
    </lineage>
</organism>
<evidence type="ECO:0000313" key="2">
    <source>
        <dbReference type="WBParaSite" id="nRc.2.0.1.t26857-RA"/>
    </source>
</evidence>
<sequence>MHHHEFDPCKATSSNLAFPDYDVSWNELVDNRDFKVFEIRPVKCIGKLESIELCKYDPSYNEVKPVKNRKS</sequence>
<keyword evidence="1" id="KW-1185">Reference proteome</keyword>
<proteinExistence type="predicted"/>
<accession>A0A915JL99</accession>
<name>A0A915JL99_ROMCU</name>
<dbReference type="WBParaSite" id="nRc.2.0.1.t26857-RA">
    <property type="protein sequence ID" value="nRc.2.0.1.t26857-RA"/>
    <property type="gene ID" value="nRc.2.0.1.g26857"/>
</dbReference>
<protein>
    <submittedName>
        <fullName evidence="2">Uncharacterized protein</fullName>
    </submittedName>
</protein>
<dbReference type="AlphaFoldDB" id="A0A915JL99"/>
<reference evidence="2" key="1">
    <citation type="submission" date="2022-11" db="UniProtKB">
        <authorList>
            <consortium name="WormBaseParasite"/>
        </authorList>
    </citation>
    <scope>IDENTIFICATION</scope>
</reference>
<evidence type="ECO:0000313" key="1">
    <source>
        <dbReference type="Proteomes" id="UP000887565"/>
    </source>
</evidence>